<proteinExistence type="predicted"/>
<dbReference type="InterPro" id="IPR032466">
    <property type="entry name" value="Metal_Hydrolase"/>
</dbReference>
<dbReference type="EMBL" id="FOBB01000001">
    <property type="protein sequence ID" value="SEK63369.1"/>
    <property type="molecule type" value="Genomic_DNA"/>
</dbReference>
<evidence type="ECO:0000313" key="3">
    <source>
        <dbReference type="EMBL" id="SEK63369.1"/>
    </source>
</evidence>
<protein>
    <submittedName>
        <fullName evidence="3">Cytosine/adenosine deaminase</fullName>
    </submittedName>
</protein>
<evidence type="ECO:0000259" key="2">
    <source>
        <dbReference type="Pfam" id="PF01979"/>
    </source>
</evidence>
<evidence type="ECO:0000256" key="1">
    <source>
        <dbReference type="ARBA" id="ARBA00022801"/>
    </source>
</evidence>
<reference evidence="3 4" key="1">
    <citation type="submission" date="2016-10" db="EMBL/GenBank/DDBJ databases">
        <authorList>
            <person name="de Groot N.N."/>
        </authorList>
    </citation>
    <scope>NUCLEOTIDE SEQUENCE [LARGE SCALE GENOMIC DNA]</scope>
    <source>
        <strain evidence="3 4">DSM 21039</strain>
    </source>
</reference>
<organism evidence="3 4">
    <name type="scientific">Chitinophaga rupis</name>
    <dbReference type="NCBI Taxonomy" id="573321"/>
    <lineage>
        <taxon>Bacteria</taxon>
        <taxon>Pseudomonadati</taxon>
        <taxon>Bacteroidota</taxon>
        <taxon>Chitinophagia</taxon>
        <taxon>Chitinophagales</taxon>
        <taxon>Chitinophagaceae</taxon>
        <taxon>Chitinophaga</taxon>
    </lineage>
</organism>
<dbReference type="GO" id="GO:0016787">
    <property type="term" value="F:hydrolase activity"/>
    <property type="evidence" value="ECO:0007669"/>
    <property type="project" value="UniProtKB-KW"/>
</dbReference>
<keyword evidence="4" id="KW-1185">Reference proteome</keyword>
<dbReference type="InterPro" id="IPR050287">
    <property type="entry name" value="MTA/SAH_deaminase"/>
</dbReference>
<keyword evidence="1" id="KW-0378">Hydrolase</keyword>
<dbReference type="Gene3D" id="3.20.20.140">
    <property type="entry name" value="Metal-dependent hydrolases"/>
    <property type="match status" value="1"/>
</dbReference>
<feature type="domain" description="Amidohydrolase-related" evidence="2">
    <location>
        <begin position="52"/>
        <end position="374"/>
    </location>
</feature>
<dbReference type="SUPFAM" id="SSF51556">
    <property type="entry name" value="Metallo-dependent hydrolases"/>
    <property type="match status" value="1"/>
</dbReference>
<accession>A0A1H7ILL0</accession>
<gene>
    <name evidence="3" type="ORF">SAMN04488505_101589</name>
</gene>
<sequence>MSQPVKLSGTDLFNGRQFLGANKVLVLDEQGTVLDILNRADAGDGVQLLDGMLCPGFVNTHCHLELSHMQGVIPEKTGLPTFLTTVMTQRGTFAVDPTTAMEAAATAMWQEGIAAVGDICNTTTTLPLKQNSPLYYHSFIECMGFIPAAASQRLAQSQEVYQQFRALNGPRHNSSLVPHAPYSVSAALFELLAGLDNNTPLSIHNQECAAENELYRHKTGAFLDFYQRFGMDISGFTAPQTSSLQACLPYLANSPLLLVHNTFSDAADIQAALQRTLPVYWCLCPLANLYIEGRLPDIMLLRRMGATLTLGTDSLASNHRLSIWAEIQAIRAQFPEIPLAELLEWATLNGAKALGIEGRYGSFEQGKQPGIVVIGEECRRMELKINN</sequence>
<dbReference type="AlphaFoldDB" id="A0A1H7ILL0"/>
<dbReference type="STRING" id="573321.SAMN04488505_101589"/>
<dbReference type="PANTHER" id="PTHR43794">
    <property type="entry name" value="AMINOHYDROLASE SSNA-RELATED"/>
    <property type="match status" value="1"/>
</dbReference>
<dbReference type="OrthoDB" id="9807210at2"/>
<dbReference type="RefSeq" id="WP_089906644.1">
    <property type="nucleotide sequence ID" value="NZ_FOBB01000001.1"/>
</dbReference>
<evidence type="ECO:0000313" key="4">
    <source>
        <dbReference type="Proteomes" id="UP000198984"/>
    </source>
</evidence>
<dbReference type="InterPro" id="IPR006680">
    <property type="entry name" value="Amidohydro-rel"/>
</dbReference>
<name>A0A1H7ILL0_9BACT</name>
<dbReference type="Proteomes" id="UP000198984">
    <property type="component" value="Unassembled WGS sequence"/>
</dbReference>
<dbReference type="Pfam" id="PF01979">
    <property type="entry name" value="Amidohydro_1"/>
    <property type="match status" value="1"/>
</dbReference>
<dbReference type="PANTHER" id="PTHR43794:SF11">
    <property type="entry name" value="AMIDOHYDROLASE-RELATED DOMAIN-CONTAINING PROTEIN"/>
    <property type="match status" value="1"/>
</dbReference>